<accession>A0AC61NPK9</accession>
<protein>
    <submittedName>
        <fullName evidence="1">WbqC family protein</fullName>
    </submittedName>
</protein>
<keyword evidence="2" id="KW-1185">Reference proteome</keyword>
<evidence type="ECO:0000313" key="2">
    <source>
        <dbReference type="Proteomes" id="UP000826212"/>
    </source>
</evidence>
<reference evidence="1" key="1">
    <citation type="submission" date="2021-08" db="EMBL/GenBank/DDBJ databases">
        <title>Novel anaerobic bacterium isolated from sea squirt in East Sea, Republic of Korea.</title>
        <authorList>
            <person name="Nguyen T.H."/>
            <person name="Li Z."/>
            <person name="Lee Y.-J."/>
            <person name="Ko J."/>
            <person name="Kim S.-G."/>
        </authorList>
    </citation>
    <scope>NUCLEOTIDE SEQUENCE</scope>
    <source>
        <strain evidence="1">KCTC 25031</strain>
    </source>
</reference>
<organism evidence="1 2">
    <name type="scientific">Halosquirtibacter laminarini</name>
    <dbReference type="NCBI Taxonomy" id="3374600"/>
    <lineage>
        <taxon>Bacteria</taxon>
        <taxon>Pseudomonadati</taxon>
        <taxon>Bacteroidota</taxon>
        <taxon>Bacteroidia</taxon>
        <taxon>Marinilabiliales</taxon>
        <taxon>Prolixibacteraceae</taxon>
        <taxon>Halosquirtibacter</taxon>
    </lineage>
</organism>
<sequence>MKKIAILQSNYIPWKGYFDMINLVDEFILFDEVQFTKRDWRNRNQIKTDKGLEWLTIPCNTKSKYNQSIDQTTVSNCKWREKHLSSLRTHYTKAPFYNEIYPQIEALYRTCTSQYISEINHHFITHLCSMMDINTPITNSRDYPSKGHKSQKLLEICQGANAHIYISGPAAKCYLDEMLFNKNRIEVSWMTYDHYPTYPQCYPEFFHHVSILDLLFNVGTKEAIQHLSKKSHLSSITI</sequence>
<proteinExistence type="predicted"/>
<name>A0AC61NPK9_9BACT</name>
<dbReference type="Proteomes" id="UP000826212">
    <property type="component" value="Chromosome"/>
</dbReference>
<evidence type="ECO:0000313" key="1">
    <source>
        <dbReference type="EMBL" id="QZE15034.1"/>
    </source>
</evidence>
<gene>
    <name evidence="1" type="ORF">K4L44_04190</name>
</gene>
<dbReference type="EMBL" id="CP081303">
    <property type="protein sequence ID" value="QZE15034.1"/>
    <property type="molecule type" value="Genomic_DNA"/>
</dbReference>